<comment type="caution">
    <text evidence="3">The sequence shown here is derived from an EMBL/GenBank/DDBJ whole genome shotgun (WGS) entry which is preliminary data.</text>
</comment>
<dbReference type="Proteomes" id="UP000734854">
    <property type="component" value="Unassembled WGS sequence"/>
</dbReference>
<feature type="compositionally biased region" description="Low complexity" evidence="2">
    <location>
        <begin position="270"/>
        <end position="284"/>
    </location>
</feature>
<proteinExistence type="predicted"/>
<dbReference type="GO" id="GO:0034599">
    <property type="term" value="P:cellular response to oxidative stress"/>
    <property type="evidence" value="ECO:0007669"/>
    <property type="project" value="TreeGrafter"/>
</dbReference>
<dbReference type="CDD" id="cd03419">
    <property type="entry name" value="GRX_GRXh_1_2_like"/>
    <property type="match status" value="1"/>
</dbReference>
<reference evidence="3 4" key="1">
    <citation type="submission" date="2020-08" db="EMBL/GenBank/DDBJ databases">
        <title>Plant Genome Project.</title>
        <authorList>
            <person name="Zhang R.-G."/>
        </authorList>
    </citation>
    <scope>NUCLEOTIDE SEQUENCE [LARGE SCALE GENOMIC DNA]</scope>
    <source>
        <tissue evidence="3">Rhizome</tissue>
    </source>
</reference>
<dbReference type="GO" id="GO:0005737">
    <property type="term" value="C:cytoplasm"/>
    <property type="evidence" value="ECO:0007669"/>
    <property type="project" value="TreeGrafter"/>
</dbReference>
<evidence type="ECO:0008006" key="5">
    <source>
        <dbReference type="Google" id="ProtNLM"/>
    </source>
</evidence>
<dbReference type="EMBL" id="JACMSC010000005">
    <property type="protein sequence ID" value="KAG6522163.1"/>
    <property type="molecule type" value="Genomic_DNA"/>
</dbReference>
<evidence type="ECO:0000256" key="1">
    <source>
        <dbReference type="SAM" id="Coils"/>
    </source>
</evidence>
<evidence type="ECO:0000313" key="3">
    <source>
        <dbReference type="EMBL" id="KAG6522163.1"/>
    </source>
</evidence>
<dbReference type="SUPFAM" id="SSF52833">
    <property type="entry name" value="Thioredoxin-like"/>
    <property type="match status" value="1"/>
</dbReference>
<feature type="compositionally biased region" description="Basic and acidic residues" evidence="2">
    <location>
        <begin position="45"/>
        <end position="60"/>
    </location>
</feature>
<sequence length="421" mass="46666">MGSALSGGRRDGRRLAEEREELRAKVAALEEELREARSAAAARAEAWEAERRERGEETGWLKEAAPSRGGGDEAAAEEEARREEVVGKWKLLYLAIKTELDELIQRTRQERSFIGAEQGPIEQLQREVKAKEDAMGTLRSRVEAMEREASRRDREIDILKQSLRILSNGKKSRVGKNQIHQGLKFHHVICLLPSPKRDRRRSEEAMAAETHFALARTAASAAVFRVPSSLHNAPLFHCRSLVSPPRTALGASAVAIYQAGGPSGRRRSFTVRSMSSSSSSSSSFGSRLEESIKKTITEHPVVVYSKTWYSMEVKALFKRIGVEPFVIELDQLELYLKGRENKVRTCVKASFTHDLVKGASSPDGPQGPQIQKALERATGQFTVPNVFIGGKHIGGCTDTVKLHQKGELTTLLSELNTSTEN</sequence>
<dbReference type="Gene3D" id="3.40.30.10">
    <property type="entry name" value="Glutaredoxin"/>
    <property type="match status" value="1"/>
</dbReference>
<feature type="coiled-coil region" evidence="1">
    <location>
        <begin position="121"/>
        <end position="162"/>
    </location>
</feature>
<evidence type="ECO:0000256" key="2">
    <source>
        <dbReference type="SAM" id="MobiDB-lite"/>
    </source>
</evidence>
<evidence type="ECO:0000313" key="4">
    <source>
        <dbReference type="Proteomes" id="UP000734854"/>
    </source>
</evidence>
<dbReference type="PANTHER" id="PTHR45694">
    <property type="entry name" value="GLUTAREDOXIN 2"/>
    <property type="match status" value="1"/>
</dbReference>
<keyword evidence="4" id="KW-1185">Reference proteome</keyword>
<organism evidence="3 4">
    <name type="scientific">Zingiber officinale</name>
    <name type="common">Ginger</name>
    <name type="synonym">Amomum zingiber</name>
    <dbReference type="NCBI Taxonomy" id="94328"/>
    <lineage>
        <taxon>Eukaryota</taxon>
        <taxon>Viridiplantae</taxon>
        <taxon>Streptophyta</taxon>
        <taxon>Embryophyta</taxon>
        <taxon>Tracheophyta</taxon>
        <taxon>Spermatophyta</taxon>
        <taxon>Magnoliopsida</taxon>
        <taxon>Liliopsida</taxon>
        <taxon>Zingiberales</taxon>
        <taxon>Zingiberaceae</taxon>
        <taxon>Zingiber</taxon>
    </lineage>
</organism>
<dbReference type="AlphaFoldDB" id="A0A8J5LNN4"/>
<dbReference type="PANTHER" id="PTHR45694:SF18">
    <property type="entry name" value="GLUTAREDOXIN-1-RELATED"/>
    <property type="match status" value="1"/>
</dbReference>
<dbReference type="InterPro" id="IPR036249">
    <property type="entry name" value="Thioredoxin-like_sf"/>
</dbReference>
<dbReference type="InterPro" id="IPR014025">
    <property type="entry name" value="Glutaredoxin_subgr"/>
</dbReference>
<keyword evidence="1" id="KW-0175">Coiled coil</keyword>
<protein>
    <recommendedName>
        <fullName evidence="5">Glutaredoxin domain-containing protein</fullName>
    </recommendedName>
</protein>
<dbReference type="PROSITE" id="PS51354">
    <property type="entry name" value="GLUTAREDOXIN_2"/>
    <property type="match status" value="1"/>
</dbReference>
<gene>
    <name evidence="3" type="ORF">ZIOFF_019300</name>
</gene>
<dbReference type="GO" id="GO:0015038">
    <property type="term" value="F:glutathione disulfide oxidoreductase activity"/>
    <property type="evidence" value="ECO:0007669"/>
    <property type="project" value="TreeGrafter"/>
</dbReference>
<dbReference type="PRINTS" id="PR00160">
    <property type="entry name" value="GLUTAREDOXIN"/>
</dbReference>
<feature type="region of interest" description="Disordered" evidence="2">
    <location>
        <begin position="262"/>
        <end position="284"/>
    </location>
</feature>
<name>A0A8J5LNN4_ZINOF</name>
<feature type="region of interest" description="Disordered" evidence="2">
    <location>
        <begin position="40"/>
        <end position="80"/>
    </location>
</feature>
<accession>A0A8J5LNN4</accession>